<organism evidence="2 3">
    <name type="scientific">Potamilus streckersoni</name>
    <dbReference type="NCBI Taxonomy" id="2493646"/>
    <lineage>
        <taxon>Eukaryota</taxon>
        <taxon>Metazoa</taxon>
        <taxon>Spiralia</taxon>
        <taxon>Lophotrochozoa</taxon>
        <taxon>Mollusca</taxon>
        <taxon>Bivalvia</taxon>
        <taxon>Autobranchia</taxon>
        <taxon>Heteroconchia</taxon>
        <taxon>Palaeoheterodonta</taxon>
        <taxon>Unionida</taxon>
        <taxon>Unionoidea</taxon>
        <taxon>Unionidae</taxon>
        <taxon>Ambleminae</taxon>
        <taxon>Lampsilini</taxon>
        <taxon>Potamilus</taxon>
    </lineage>
</organism>
<reference evidence="2" key="2">
    <citation type="journal article" date="2021" name="Genome Biol. Evol.">
        <title>Developing a high-quality reference genome for a parasitic bivalve with doubly uniparental inheritance (Bivalvia: Unionida).</title>
        <authorList>
            <person name="Smith C.H."/>
        </authorList>
    </citation>
    <scope>NUCLEOTIDE SEQUENCE</scope>
    <source>
        <strain evidence="2">CHS0354</strain>
        <tissue evidence="2">Mantle</tissue>
    </source>
</reference>
<keyword evidence="3" id="KW-1185">Reference proteome</keyword>
<feature type="compositionally biased region" description="Basic and acidic residues" evidence="1">
    <location>
        <begin position="9"/>
        <end position="23"/>
    </location>
</feature>
<evidence type="ECO:0000256" key="1">
    <source>
        <dbReference type="SAM" id="MobiDB-lite"/>
    </source>
</evidence>
<dbReference type="EMBL" id="JAEAOA010000745">
    <property type="protein sequence ID" value="KAK3588118.1"/>
    <property type="molecule type" value="Genomic_DNA"/>
</dbReference>
<evidence type="ECO:0000313" key="2">
    <source>
        <dbReference type="EMBL" id="KAK3588118.1"/>
    </source>
</evidence>
<feature type="compositionally biased region" description="Basic and acidic residues" evidence="1">
    <location>
        <begin position="38"/>
        <end position="48"/>
    </location>
</feature>
<evidence type="ECO:0000313" key="3">
    <source>
        <dbReference type="Proteomes" id="UP001195483"/>
    </source>
</evidence>
<sequence>MSMSLLMDLSERKLPDDRGIEKSNKKKKHLEITQKIFAPRENERKMQKAEQASRNPEARYDRPSFRRKTCMSGSAQRPVGNIHMRKRYVSLYAQ</sequence>
<name>A0AAE0VRN9_9BIVA</name>
<reference evidence="2" key="1">
    <citation type="journal article" date="2021" name="Genome Biol. Evol.">
        <title>A High-Quality Reference Genome for a Parasitic Bivalve with Doubly Uniparental Inheritance (Bivalvia: Unionida).</title>
        <authorList>
            <person name="Smith C.H."/>
        </authorList>
    </citation>
    <scope>NUCLEOTIDE SEQUENCE</scope>
    <source>
        <strain evidence="2">CHS0354</strain>
    </source>
</reference>
<feature type="region of interest" description="Disordered" evidence="1">
    <location>
        <begin position="1"/>
        <end position="81"/>
    </location>
</feature>
<protein>
    <submittedName>
        <fullName evidence="2">Uncharacterized protein</fullName>
    </submittedName>
</protein>
<dbReference type="Proteomes" id="UP001195483">
    <property type="component" value="Unassembled WGS sequence"/>
</dbReference>
<reference evidence="2" key="3">
    <citation type="submission" date="2023-05" db="EMBL/GenBank/DDBJ databases">
        <authorList>
            <person name="Smith C.H."/>
        </authorList>
    </citation>
    <scope>NUCLEOTIDE SEQUENCE</scope>
    <source>
        <strain evidence="2">CHS0354</strain>
        <tissue evidence="2">Mantle</tissue>
    </source>
</reference>
<proteinExistence type="predicted"/>
<gene>
    <name evidence="2" type="ORF">CHS0354_012175</name>
</gene>
<comment type="caution">
    <text evidence="2">The sequence shown here is derived from an EMBL/GenBank/DDBJ whole genome shotgun (WGS) entry which is preliminary data.</text>
</comment>
<dbReference type="AlphaFoldDB" id="A0AAE0VRN9"/>
<accession>A0AAE0VRN9</accession>